<sequence length="184" mass="20632">MQPNQEQGDERLYYGNFNRTNSVASLGRLNHQSCSSMLLPMVCLAQSDPGDQALRWIIKQAETPPPKGLFQSRRRMQGERRGRRRYCLFKGGIMLLPGPPAHVLNKQYPAAGGRKRPTAASVTEPVFAFWVIAITIMAQANTKCFLSASYMSRKGATTRMPSREFDVAKLPEGRRRAAKKDGFL</sequence>
<gene>
    <name evidence="1" type="ORF">CH063_10675</name>
</gene>
<accession>H1VID4</accession>
<dbReference type="AlphaFoldDB" id="H1VID4"/>
<dbReference type="HOGENOM" id="CLU_1468070_0_0_1"/>
<name>H1VID4_COLHI</name>
<evidence type="ECO:0000313" key="2">
    <source>
        <dbReference type="Proteomes" id="UP000007174"/>
    </source>
</evidence>
<dbReference type="EMBL" id="CACQ02003811">
    <property type="protein sequence ID" value="CCF39987.1"/>
    <property type="molecule type" value="Genomic_DNA"/>
</dbReference>
<evidence type="ECO:0000313" key="1">
    <source>
        <dbReference type="EMBL" id="CCF39987.1"/>
    </source>
</evidence>
<protein>
    <submittedName>
        <fullName evidence="1">Uncharacterized protein</fullName>
    </submittedName>
</protein>
<dbReference type="Proteomes" id="UP000007174">
    <property type="component" value="Unassembled WGS sequence"/>
</dbReference>
<organism evidence="1 2">
    <name type="scientific">Colletotrichum higginsianum (strain IMI 349063)</name>
    <name type="common">Crucifer anthracnose fungus</name>
    <dbReference type="NCBI Taxonomy" id="759273"/>
    <lineage>
        <taxon>Eukaryota</taxon>
        <taxon>Fungi</taxon>
        <taxon>Dikarya</taxon>
        <taxon>Ascomycota</taxon>
        <taxon>Pezizomycotina</taxon>
        <taxon>Sordariomycetes</taxon>
        <taxon>Hypocreomycetidae</taxon>
        <taxon>Glomerellales</taxon>
        <taxon>Glomerellaceae</taxon>
        <taxon>Colletotrichum</taxon>
        <taxon>Colletotrichum destructivum species complex</taxon>
    </lineage>
</organism>
<proteinExistence type="predicted"/>
<reference evidence="2" key="1">
    <citation type="journal article" date="2012" name="Nat. Genet.">
        <title>Lifestyle transitions in plant pathogenic Colletotrichum fungi deciphered by genome and transcriptome analyses.</title>
        <authorList>
            <person name="O'Connell R.J."/>
            <person name="Thon M.R."/>
            <person name="Hacquard S."/>
            <person name="Amyotte S.G."/>
            <person name="Kleemann J."/>
            <person name="Torres M.F."/>
            <person name="Damm U."/>
            <person name="Buiate E.A."/>
            <person name="Epstein L."/>
            <person name="Alkan N."/>
            <person name="Altmueller J."/>
            <person name="Alvarado-Balderrama L."/>
            <person name="Bauser C.A."/>
            <person name="Becker C."/>
            <person name="Birren B.W."/>
            <person name="Chen Z."/>
            <person name="Choi J."/>
            <person name="Crouch J.A."/>
            <person name="Duvick J.P."/>
            <person name="Farman M.A."/>
            <person name="Gan P."/>
            <person name="Heiman D."/>
            <person name="Henrissat B."/>
            <person name="Howard R.J."/>
            <person name="Kabbage M."/>
            <person name="Koch C."/>
            <person name="Kracher B."/>
            <person name="Kubo Y."/>
            <person name="Law A.D."/>
            <person name="Lebrun M.-H."/>
            <person name="Lee Y.-H."/>
            <person name="Miyara I."/>
            <person name="Moore N."/>
            <person name="Neumann U."/>
            <person name="Nordstroem K."/>
            <person name="Panaccione D.G."/>
            <person name="Panstruga R."/>
            <person name="Place M."/>
            <person name="Proctor R.H."/>
            <person name="Prusky D."/>
            <person name="Rech G."/>
            <person name="Reinhardt R."/>
            <person name="Rollins J.A."/>
            <person name="Rounsley S."/>
            <person name="Schardl C.L."/>
            <person name="Schwartz D.C."/>
            <person name="Shenoy N."/>
            <person name="Shirasu K."/>
            <person name="Sikhakolli U.R."/>
            <person name="Stueber K."/>
            <person name="Sukno S.A."/>
            <person name="Sweigard J.A."/>
            <person name="Takano Y."/>
            <person name="Takahara H."/>
            <person name="Trail F."/>
            <person name="van der Does H.C."/>
            <person name="Voll L.M."/>
            <person name="Will I."/>
            <person name="Young S."/>
            <person name="Zeng Q."/>
            <person name="Zhang J."/>
            <person name="Zhou S."/>
            <person name="Dickman M.B."/>
            <person name="Schulze-Lefert P."/>
            <person name="Ver Loren van Themaat E."/>
            <person name="Ma L.-J."/>
            <person name="Vaillancourt L.J."/>
        </authorList>
    </citation>
    <scope>NUCLEOTIDE SEQUENCE [LARGE SCALE GENOMIC DNA]</scope>
    <source>
        <strain evidence="2">IMI 349063</strain>
    </source>
</reference>